<evidence type="ECO:0000313" key="14">
    <source>
        <dbReference type="Proteomes" id="UP000245506"/>
    </source>
</evidence>
<dbReference type="InterPro" id="IPR005254">
    <property type="entry name" value="Heme_biosyn_assoc_TPR_pro"/>
</dbReference>
<comment type="pathway">
    <text evidence="3">Porphyrin-containing compound metabolism; protoheme biosynthesis.</text>
</comment>
<gene>
    <name evidence="13" type="ORF">DKT75_01335</name>
</gene>
<dbReference type="InterPro" id="IPR011990">
    <property type="entry name" value="TPR-like_helical_dom_sf"/>
</dbReference>
<evidence type="ECO:0000256" key="2">
    <source>
        <dbReference type="ARBA" id="ARBA00004429"/>
    </source>
</evidence>
<feature type="transmembrane region" description="Helical" evidence="11">
    <location>
        <begin position="44"/>
        <end position="68"/>
    </location>
</feature>
<evidence type="ECO:0000256" key="11">
    <source>
        <dbReference type="SAM" id="Phobius"/>
    </source>
</evidence>
<dbReference type="AlphaFoldDB" id="A0A317CLW3"/>
<keyword evidence="14" id="KW-1185">Reference proteome</keyword>
<dbReference type="Gene3D" id="1.25.40.10">
    <property type="entry name" value="Tetratricopeptide repeat domain"/>
    <property type="match status" value="2"/>
</dbReference>
<feature type="repeat" description="TPR" evidence="10">
    <location>
        <begin position="335"/>
        <end position="368"/>
    </location>
</feature>
<evidence type="ECO:0000256" key="6">
    <source>
        <dbReference type="ARBA" id="ARBA00022692"/>
    </source>
</evidence>
<evidence type="ECO:0000256" key="7">
    <source>
        <dbReference type="ARBA" id="ARBA00022989"/>
    </source>
</evidence>
<keyword evidence="9" id="KW-0627">Porphyrin biosynthesis</keyword>
<evidence type="ECO:0000256" key="5">
    <source>
        <dbReference type="ARBA" id="ARBA00022519"/>
    </source>
</evidence>
<keyword evidence="10" id="KW-0802">TPR repeat</keyword>
<dbReference type="NCBIfam" id="TIGR00540">
    <property type="entry name" value="TPR_hemY_coli"/>
    <property type="match status" value="1"/>
</dbReference>
<accession>A0A317CLW3</accession>
<dbReference type="InterPro" id="IPR010817">
    <property type="entry name" value="HemY_N"/>
</dbReference>
<keyword evidence="5" id="KW-0997">Cell inner membrane</keyword>
<proteinExistence type="predicted"/>
<dbReference type="Pfam" id="PF07219">
    <property type="entry name" value="HemY_N"/>
    <property type="match status" value="1"/>
</dbReference>
<dbReference type="Pfam" id="PF13181">
    <property type="entry name" value="TPR_8"/>
    <property type="match status" value="1"/>
</dbReference>
<keyword evidence="4" id="KW-1003">Cell membrane</keyword>
<comment type="function">
    <text evidence="1">Involved in a late step of protoheme IX synthesis.</text>
</comment>
<evidence type="ECO:0000256" key="4">
    <source>
        <dbReference type="ARBA" id="ARBA00022475"/>
    </source>
</evidence>
<dbReference type="GO" id="GO:0006779">
    <property type="term" value="P:porphyrin-containing compound biosynthetic process"/>
    <property type="evidence" value="ECO:0007669"/>
    <property type="project" value="UniProtKB-KW"/>
</dbReference>
<sequence>MILYPFLIIVAIGVIYVVGLMLLRNSQDLTILWGQSMTVEVSTFTLAMALLFGFAFCYLVVSSVYTLLMAPRRINQRNDIKRVLESQQDLKNGMVSLVEGHFPEAEKLMMERVGYSETPLLNYLGAARAAHMRQAYPKRDDYLKTASAYGEEAEIAVAVSQATMQFESGQVEQARATLIHLRELSPSHPFPNQLLAKVYFQQEDWKHLAELVPELMKQENDEITPVEIAQQKAYMKQAVIGLFEANSGKQDLAVLGDIWQSIPSDIRQKTYAVEAYCNALNNAGGGDVAVPVLEQAMEQKPACELLASYGRIEHRWPKTALERVLKWQDTMPSDPALMLCLARLYKQTDDHENSANYYEKALMLVPDQRVYHELGELLTLMGDELNAGRCYRQGLRYCVQGKARPFKRQ</sequence>
<keyword evidence="7 11" id="KW-1133">Transmembrane helix</keyword>
<dbReference type="GO" id="GO:0005886">
    <property type="term" value="C:plasma membrane"/>
    <property type="evidence" value="ECO:0007669"/>
    <property type="project" value="UniProtKB-SubCell"/>
</dbReference>
<dbReference type="SUPFAM" id="SSF48452">
    <property type="entry name" value="TPR-like"/>
    <property type="match status" value="1"/>
</dbReference>
<dbReference type="EMBL" id="QGKL01000006">
    <property type="protein sequence ID" value="PWQ99369.1"/>
    <property type="molecule type" value="Genomic_DNA"/>
</dbReference>
<keyword evidence="6 11" id="KW-0812">Transmembrane</keyword>
<name>A0A317CLW3_9GAMM</name>
<feature type="domain" description="HemY N-terminal" evidence="12">
    <location>
        <begin position="35"/>
        <end position="133"/>
    </location>
</feature>
<feature type="transmembrane region" description="Helical" evidence="11">
    <location>
        <begin position="6"/>
        <end position="23"/>
    </location>
</feature>
<evidence type="ECO:0000256" key="9">
    <source>
        <dbReference type="ARBA" id="ARBA00023244"/>
    </source>
</evidence>
<evidence type="ECO:0000256" key="8">
    <source>
        <dbReference type="ARBA" id="ARBA00023136"/>
    </source>
</evidence>
<evidence type="ECO:0000256" key="1">
    <source>
        <dbReference type="ARBA" id="ARBA00002962"/>
    </source>
</evidence>
<dbReference type="UniPathway" id="UPA00252"/>
<evidence type="ECO:0000256" key="3">
    <source>
        <dbReference type="ARBA" id="ARBA00004744"/>
    </source>
</evidence>
<protein>
    <recommendedName>
        <fullName evidence="12">HemY N-terminal domain-containing protein</fullName>
    </recommendedName>
</protein>
<keyword evidence="8 11" id="KW-0472">Membrane</keyword>
<organism evidence="13 14">
    <name type="scientific">Leucothrix arctica</name>
    <dbReference type="NCBI Taxonomy" id="1481894"/>
    <lineage>
        <taxon>Bacteria</taxon>
        <taxon>Pseudomonadati</taxon>
        <taxon>Pseudomonadota</taxon>
        <taxon>Gammaproteobacteria</taxon>
        <taxon>Thiotrichales</taxon>
        <taxon>Thiotrichaceae</taxon>
        <taxon>Leucothrix</taxon>
    </lineage>
</organism>
<dbReference type="Proteomes" id="UP000245506">
    <property type="component" value="Unassembled WGS sequence"/>
</dbReference>
<dbReference type="OrthoDB" id="7053339at2"/>
<evidence type="ECO:0000259" key="12">
    <source>
        <dbReference type="Pfam" id="PF07219"/>
    </source>
</evidence>
<evidence type="ECO:0000256" key="10">
    <source>
        <dbReference type="PROSITE-ProRule" id="PRU00339"/>
    </source>
</evidence>
<dbReference type="InterPro" id="IPR019734">
    <property type="entry name" value="TPR_rpt"/>
</dbReference>
<reference evidence="13 14" key="1">
    <citation type="submission" date="2018-05" db="EMBL/GenBank/DDBJ databases">
        <title>Leucothrix arctica sp. nov., isolated from Arctic seawater.</title>
        <authorList>
            <person name="Choi A."/>
            <person name="Baek K."/>
        </authorList>
    </citation>
    <scope>NUCLEOTIDE SEQUENCE [LARGE SCALE GENOMIC DNA]</scope>
    <source>
        <strain evidence="13 14">IMCC9719</strain>
    </source>
</reference>
<dbReference type="RefSeq" id="WP_109821635.1">
    <property type="nucleotide sequence ID" value="NZ_QGKL01000006.1"/>
</dbReference>
<evidence type="ECO:0000313" key="13">
    <source>
        <dbReference type="EMBL" id="PWQ99369.1"/>
    </source>
</evidence>
<comment type="caution">
    <text evidence="13">The sequence shown here is derived from an EMBL/GenBank/DDBJ whole genome shotgun (WGS) entry which is preliminary data.</text>
</comment>
<dbReference type="PROSITE" id="PS50005">
    <property type="entry name" value="TPR"/>
    <property type="match status" value="1"/>
</dbReference>
<dbReference type="GO" id="GO:0042168">
    <property type="term" value="P:heme metabolic process"/>
    <property type="evidence" value="ECO:0007669"/>
    <property type="project" value="InterPro"/>
</dbReference>
<comment type="subcellular location">
    <subcellularLocation>
        <location evidence="2">Cell inner membrane</location>
        <topology evidence="2">Multi-pass membrane protein</topology>
    </subcellularLocation>
</comment>